<protein>
    <submittedName>
        <fullName evidence="2">Uncharacterized protein</fullName>
    </submittedName>
</protein>
<evidence type="ECO:0000256" key="1">
    <source>
        <dbReference type="SAM" id="MobiDB-lite"/>
    </source>
</evidence>
<dbReference type="RefSeq" id="WP_225912165.1">
    <property type="nucleotide sequence ID" value="NZ_CAWNNC010000001.1"/>
</dbReference>
<feature type="region of interest" description="Disordered" evidence="1">
    <location>
        <begin position="1"/>
        <end position="50"/>
    </location>
</feature>
<feature type="compositionally biased region" description="Polar residues" evidence="1">
    <location>
        <begin position="1"/>
        <end position="12"/>
    </location>
</feature>
<evidence type="ECO:0000313" key="3">
    <source>
        <dbReference type="Proteomes" id="UP000232003"/>
    </source>
</evidence>
<name>A0A2K8SWX5_9NOSO</name>
<accession>A0A2K8SWX5</accession>
<gene>
    <name evidence="2" type="ORF">COO91_05955</name>
</gene>
<dbReference type="KEGG" id="nfl:COO91_05955"/>
<dbReference type="EMBL" id="CP024785">
    <property type="protein sequence ID" value="AUB39959.1"/>
    <property type="molecule type" value="Genomic_DNA"/>
</dbReference>
<evidence type="ECO:0000313" key="2">
    <source>
        <dbReference type="EMBL" id="AUB39959.1"/>
    </source>
</evidence>
<proteinExistence type="predicted"/>
<feature type="compositionally biased region" description="Polar residues" evidence="1">
    <location>
        <begin position="35"/>
        <end position="44"/>
    </location>
</feature>
<dbReference type="AlphaFoldDB" id="A0A2K8SWX5"/>
<reference evidence="2 3" key="1">
    <citation type="submission" date="2017-11" db="EMBL/GenBank/DDBJ databases">
        <title>Complete genome of a free-living desiccation-tolerant cyanobacterium and its photosynthetic adaptation to extreme terrestrial habitat.</title>
        <authorList>
            <person name="Shang J."/>
        </authorList>
    </citation>
    <scope>NUCLEOTIDE SEQUENCE [LARGE SCALE GENOMIC DNA]</scope>
    <source>
        <strain evidence="2 3">CCNUN1</strain>
    </source>
</reference>
<sequence>MTENNSQPTNPGGMSLNIGGGQFSGVQVGQAAGDMTQNQQNTQGGAEKELTLPEVAELMAQIESIFRNSDLPEDQKKQALKHLDYATDAVKEKEPDKDTAATSLQKASKVLKEANETFNAGQGIWQKLEPIAKQLAPWLGVAAKSLLLFT</sequence>
<keyword evidence="3" id="KW-1185">Reference proteome</keyword>
<organism evidence="2 3">
    <name type="scientific">Nostoc flagelliforme CCNUN1</name>
    <dbReference type="NCBI Taxonomy" id="2038116"/>
    <lineage>
        <taxon>Bacteria</taxon>
        <taxon>Bacillati</taxon>
        <taxon>Cyanobacteriota</taxon>
        <taxon>Cyanophyceae</taxon>
        <taxon>Nostocales</taxon>
        <taxon>Nostocaceae</taxon>
        <taxon>Nostoc</taxon>
    </lineage>
</organism>
<feature type="compositionally biased region" description="Low complexity" evidence="1">
    <location>
        <begin position="24"/>
        <end position="33"/>
    </location>
</feature>
<dbReference type="Proteomes" id="UP000232003">
    <property type="component" value="Chromosome"/>
</dbReference>